<evidence type="ECO:0000313" key="2">
    <source>
        <dbReference type="Proteomes" id="UP000476411"/>
    </source>
</evidence>
<dbReference type="InterPro" id="IPR017853">
    <property type="entry name" value="GH"/>
</dbReference>
<dbReference type="Proteomes" id="UP000476411">
    <property type="component" value="Chromosome"/>
</dbReference>
<accession>A0A6B9ZNF8</accession>
<reference evidence="1 2" key="1">
    <citation type="submission" date="2020-01" db="EMBL/GenBank/DDBJ databases">
        <title>Complete genome sequence of Chitinophaga sp. H33E-04 isolated from quinoa roots.</title>
        <authorList>
            <person name="Weon H.-Y."/>
            <person name="Lee S.A."/>
        </authorList>
    </citation>
    <scope>NUCLEOTIDE SEQUENCE [LARGE SCALE GENOMIC DNA]</scope>
    <source>
        <strain evidence="1 2">H33E-04</strain>
    </source>
</reference>
<dbReference type="EMBL" id="CP048113">
    <property type="protein sequence ID" value="QHS63536.1"/>
    <property type="molecule type" value="Genomic_DNA"/>
</dbReference>
<dbReference type="Gene3D" id="3.20.20.80">
    <property type="entry name" value="Glycosidases"/>
    <property type="match status" value="1"/>
</dbReference>
<sequence length="344" mass="39503">MRLIILAAGLFGLGLTVYFVKDRFKTNRTILGQQNAIWSESIYFRGHQPTTKVPLGDQYIQDYAGVLKANNIKYAYFYAGPIGKDGHLPAYVFSDTARASIRKFRQLYPELIILPWCGGIQHKTIYLEDSTWRITAIGDLKRMIDTLGVTGVHLDFEYFMPQYQHLDSAVAPGNAGEMAAYPGYVNQFHRQLRDSLPQAFISSVVTSTCPASIHWKRKTSLDELRGLLPYVDQISFLFYDMNIHDSIAFRQCAIQQVKDLQELKKTHPVQMLIAIATFQNTPEYREFHDMKVENIINTLSTLRDVEAMIKPDRGIIDGISIYCGWETNINEWEDIANNWTQYHE</sequence>
<dbReference type="SUPFAM" id="SSF51445">
    <property type="entry name" value="(Trans)glycosidases"/>
    <property type="match status" value="1"/>
</dbReference>
<evidence type="ECO:0008006" key="3">
    <source>
        <dbReference type="Google" id="ProtNLM"/>
    </source>
</evidence>
<gene>
    <name evidence="1" type="ORF">GWR21_29325</name>
</gene>
<organism evidence="1 2">
    <name type="scientific">Chitinophaga agri</name>
    <dbReference type="NCBI Taxonomy" id="2703787"/>
    <lineage>
        <taxon>Bacteria</taxon>
        <taxon>Pseudomonadati</taxon>
        <taxon>Bacteroidota</taxon>
        <taxon>Chitinophagia</taxon>
        <taxon>Chitinophagales</taxon>
        <taxon>Chitinophagaceae</taxon>
        <taxon>Chitinophaga</taxon>
    </lineage>
</organism>
<keyword evidence="2" id="KW-1185">Reference proteome</keyword>
<protein>
    <recommendedName>
        <fullName evidence="3">GH18 domain-containing protein</fullName>
    </recommendedName>
</protein>
<evidence type="ECO:0000313" key="1">
    <source>
        <dbReference type="EMBL" id="QHS63536.1"/>
    </source>
</evidence>
<name>A0A6B9ZNF8_9BACT</name>
<proteinExistence type="predicted"/>
<dbReference type="AlphaFoldDB" id="A0A6B9ZNF8"/>
<dbReference type="KEGG" id="chih:GWR21_29325"/>
<dbReference type="RefSeq" id="WP_162335252.1">
    <property type="nucleotide sequence ID" value="NZ_CP048113.1"/>
</dbReference>